<dbReference type="OrthoDB" id="4500964at2"/>
<feature type="region of interest" description="Disordered" evidence="1">
    <location>
        <begin position="1"/>
        <end position="34"/>
    </location>
</feature>
<accession>A0A7W8F3S5</accession>
<dbReference type="RefSeq" id="WP_102919815.1">
    <property type="nucleotide sequence ID" value="NZ_JACHJF010000015.1"/>
</dbReference>
<gene>
    <name evidence="2" type="ORF">FHS36_004413</name>
</gene>
<protein>
    <submittedName>
        <fullName evidence="2">Uncharacterized protein</fullName>
    </submittedName>
</protein>
<evidence type="ECO:0000313" key="2">
    <source>
        <dbReference type="EMBL" id="MBB5120962.1"/>
    </source>
</evidence>
<organism evidence="2 3">
    <name type="scientific">Streptomyces eurocidicus</name>
    <name type="common">Streptoverticillium eurocidicus</name>
    <dbReference type="NCBI Taxonomy" id="66423"/>
    <lineage>
        <taxon>Bacteria</taxon>
        <taxon>Bacillati</taxon>
        <taxon>Actinomycetota</taxon>
        <taxon>Actinomycetes</taxon>
        <taxon>Kitasatosporales</taxon>
        <taxon>Streptomycetaceae</taxon>
        <taxon>Streptomyces</taxon>
    </lineage>
</organism>
<sequence>MDPMTTADGFRPTHVVPPDGLPTWSAPDGATPTEPLDPLLPVRLLDRRGDWGRVLCANGWAAWVDGRLLVPLPQGPPAAGAPLARTDDARDLLARIEDTLGRYRRAADEVAAGRMDGETFRRTTNGLRVGVVVDGGSVWVYDAERDGWLYCDGTAATPFAEPAAPSGSEDR</sequence>
<proteinExistence type="predicted"/>
<evidence type="ECO:0000256" key="1">
    <source>
        <dbReference type="SAM" id="MobiDB-lite"/>
    </source>
</evidence>
<comment type="caution">
    <text evidence="2">The sequence shown here is derived from an EMBL/GenBank/DDBJ whole genome shotgun (WGS) entry which is preliminary data.</text>
</comment>
<name>A0A7W8F3S5_STREU</name>
<dbReference type="Proteomes" id="UP000528608">
    <property type="component" value="Unassembled WGS sequence"/>
</dbReference>
<dbReference type="EMBL" id="JACHJF010000015">
    <property type="protein sequence ID" value="MBB5120962.1"/>
    <property type="molecule type" value="Genomic_DNA"/>
</dbReference>
<reference evidence="2 3" key="1">
    <citation type="submission" date="2020-08" db="EMBL/GenBank/DDBJ databases">
        <title>Genomic Encyclopedia of Type Strains, Phase III (KMG-III): the genomes of soil and plant-associated and newly described type strains.</title>
        <authorList>
            <person name="Whitman W."/>
        </authorList>
    </citation>
    <scope>NUCLEOTIDE SEQUENCE [LARGE SCALE GENOMIC DNA]</scope>
    <source>
        <strain evidence="2 3">CECT 3259</strain>
    </source>
</reference>
<dbReference type="AlphaFoldDB" id="A0A7W8F3S5"/>
<evidence type="ECO:0000313" key="3">
    <source>
        <dbReference type="Proteomes" id="UP000528608"/>
    </source>
</evidence>